<evidence type="ECO:0000256" key="1">
    <source>
        <dbReference type="SAM" id="Phobius"/>
    </source>
</evidence>
<proteinExistence type="predicted"/>
<keyword evidence="1" id="KW-0812">Transmembrane</keyword>
<feature type="transmembrane region" description="Helical" evidence="1">
    <location>
        <begin position="25"/>
        <end position="48"/>
    </location>
</feature>
<accession>A0A1F5CBX3</accession>
<keyword evidence="1" id="KW-1133">Transmembrane helix</keyword>
<dbReference type="Proteomes" id="UP000177197">
    <property type="component" value="Unassembled WGS sequence"/>
</dbReference>
<dbReference type="EMBL" id="MEYV01000010">
    <property type="protein sequence ID" value="OGD40370.1"/>
    <property type="molecule type" value="Genomic_DNA"/>
</dbReference>
<protein>
    <submittedName>
        <fullName evidence="2">Uncharacterized protein</fullName>
    </submittedName>
</protein>
<dbReference type="AlphaFoldDB" id="A0A1F5CBX3"/>
<name>A0A1F5CBX3_9BACT</name>
<evidence type="ECO:0000313" key="2">
    <source>
        <dbReference type="EMBL" id="OGD40370.1"/>
    </source>
</evidence>
<gene>
    <name evidence="2" type="ORF">A3I30_03735</name>
</gene>
<sequence>MEKLTAIFDELLERMRRMGGTGYSVLFSLIVLILSWLLIGWMLAYGFYRKRHPRPERQESKKHGRRIWED</sequence>
<reference evidence="2 3" key="1">
    <citation type="journal article" date="2016" name="Nat. Commun.">
        <title>Thousands of microbial genomes shed light on interconnected biogeochemical processes in an aquifer system.</title>
        <authorList>
            <person name="Anantharaman K."/>
            <person name="Brown C.T."/>
            <person name="Hug L.A."/>
            <person name="Sharon I."/>
            <person name="Castelle C.J."/>
            <person name="Probst A.J."/>
            <person name="Thomas B.C."/>
            <person name="Singh A."/>
            <person name="Wilkins M.J."/>
            <person name="Karaoz U."/>
            <person name="Brodie E.L."/>
            <person name="Williams K.H."/>
            <person name="Hubbard S.S."/>
            <person name="Banfield J.F."/>
        </authorList>
    </citation>
    <scope>NUCLEOTIDE SEQUENCE [LARGE SCALE GENOMIC DNA]</scope>
</reference>
<evidence type="ECO:0000313" key="3">
    <source>
        <dbReference type="Proteomes" id="UP000177197"/>
    </source>
</evidence>
<organism evidence="2 3">
    <name type="scientific">Candidatus Azambacteria bacterium RIFCSPLOWO2_02_FULL_44_14</name>
    <dbReference type="NCBI Taxonomy" id="1797306"/>
    <lineage>
        <taxon>Bacteria</taxon>
        <taxon>Candidatus Azamiibacteriota</taxon>
    </lineage>
</organism>
<comment type="caution">
    <text evidence="2">The sequence shown here is derived from an EMBL/GenBank/DDBJ whole genome shotgun (WGS) entry which is preliminary data.</text>
</comment>
<keyword evidence="1" id="KW-0472">Membrane</keyword>